<evidence type="ECO:0000259" key="7">
    <source>
        <dbReference type="Pfam" id="PF00892"/>
    </source>
</evidence>
<dbReference type="Proteomes" id="UP001496674">
    <property type="component" value="Chromosome"/>
</dbReference>
<evidence type="ECO:0000256" key="1">
    <source>
        <dbReference type="ARBA" id="ARBA00004651"/>
    </source>
</evidence>
<sequence>MTNKIAFNKKPGGQALYHLMALFTVSIWGTTFVSTKVLMKNGLSPEDILFYRFMLAYLSIWIICPRKLFAYNLKDELLFIMSGACGGSLYFIAENRALGITLASNVALILCTTSIFTAFLSHLFVKGERLKKNLILGSLIALAGVAFVVFNGSFVLKINPAGDILTIVASLMWAFYGIILKKLDSRYTTLFITRKVFFYGIITLLPAFFFSPLTTDKKILFNPLVYGNLLFLGLVASMLCYILWNMCVKNLGAVRTTNYVYIVPLVTLIASSLIIGEPITLFAIMGAIFILSGVYIAEKGFGKKRS</sequence>
<evidence type="ECO:0000256" key="5">
    <source>
        <dbReference type="ARBA" id="ARBA00023136"/>
    </source>
</evidence>
<organism evidence="8 9">
    <name type="scientific">Bacteroides sedimenti</name>
    <dbReference type="NCBI Taxonomy" id="2136147"/>
    <lineage>
        <taxon>Bacteria</taxon>
        <taxon>Pseudomonadati</taxon>
        <taxon>Bacteroidota</taxon>
        <taxon>Bacteroidia</taxon>
        <taxon>Bacteroidales</taxon>
        <taxon>Bacteroidaceae</taxon>
        <taxon>Bacteroides</taxon>
    </lineage>
</organism>
<evidence type="ECO:0000313" key="8">
    <source>
        <dbReference type="EMBL" id="BEH00492.1"/>
    </source>
</evidence>
<feature type="transmembrane region" description="Helical" evidence="6">
    <location>
        <begin position="164"/>
        <end position="184"/>
    </location>
</feature>
<feature type="transmembrane region" description="Helical" evidence="6">
    <location>
        <begin position="76"/>
        <end position="93"/>
    </location>
</feature>
<feature type="transmembrane region" description="Helical" evidence="6">
    <location>
        <begin position="256"/>
        <end position="275"/>
    </location>
</feature>
<keyword evidence="2" id="KW-1003">Cell membrane</keyword>
<evidence type="ECO:0000256" key="4">
    <source>
        <dbReference type="ARBA" id="ARBA00022989"/>
    </source>
</evidence>
<dbReference type="PANTHER" id="PTHR42920:SF11">
    <property type="entry name" value="INNER MEMBRANE PROTEIN YTFF"/>
    <property type="match status" value="1"/>
</dbReference>
<keyword evidence="4 6" id="KW-1133">Transmembrane helix</keyword>
<dbReference type="Pfam" id="PF00892">
    <property type="entry name" value="EamA"/>
    <property type="match status" value="2"/>
</dbReference>
<dbReference type="InterPro" id="IPR051258">
    <property type="entry name" value="Diverse_Substrate_Transporter"/>
</dbReference>
<feature type="transmembrane region" description="Helical" evidence="6">
    <location>
        <begin position="196"/>
        <end position="213"/>
    </location>
</feature>
<dbReference type="PANTHER" id="PTHR42920">
    <property type="entry name" value="OS03G0707200 PROTEIN-RELATED"/>
    <property type="match status" value="1"/>
</dbReference>
<gene>
    <name evidence="8" type="ORF">BSYN_27560</name>
</gene>
<dbReference type="InterPro" id="IPR000620">
    <property type="entry name" value="EamA_dom"/>
</dbReference>
<feature type="transmembrane region" description="Helical" evidence="6">
    <location>
        <begin position="15"/>
        <end position="33"/>
    </location>
</feature>
<evidence type="ECO:0000313" key="9">
    <source>
        <dbReference type="Proteomes" id="UP001496674"/>
    </source>
</evidence>
<feature type="transmembrane region" description="Helical" evidence="6">
    <location>
        <begin position="134"/>
        <end position="158"/>
    </location>
</feature>
<accession>A0ABM8IFR8</accession>
<feature type="domain" description="EamA" evidence="7">
    <location>
        <begin position="162"/>
        <end position="296"/>
    </location>
</feature>
<feature type="transmembrane region" description="Helical" evidence="6">
    <location>
        <begin position="225"/>
        <end position="244"/>
    </location>
</feature>
<keyword evidence="5 6" id="KW-0472">Membrane</keyword>
<comment type="subcellular location">
    <subcellularLocation>
        <location evidence="1">Cell membrane</location>
        <topology evidence="1">Multi-pass membrane protein</topology>
    </subcellularLocation>
</comment>
<feature type="transmembrane region" description="Helical" evidence="6">
    <location>
        <begin position="105"/>
        <end position="125"/>
    </location>
</feature>
<protein>
    <submittedName>
        <fullName evidence="8">Membrane protein</fullName>
    </submittedName>
</protein>
<name>A0ABM8IFR8_9BACE</name>
<keyword evidence="3 6" id="KW-0812">Transmembrane</keyword>
<dbReference type="EMBL" id="AP028055">
    <property type="protein sequence ID" value="BEH00492.1"/>
    <property type="molecule type" value="Genomic_DNA"/>
</dbReference>
<feature type="transmembrane region" description="Helical" evidence="6">
    <location>
        <begin position="48"/>
        <end position="64"/>
    </location>
</feature>
<proteinExistence type="predicted"/>
<keyword evidence="9" id="KW-1185">Reference proteome</keyword>
<evidence type="ECO:0000256" key="2">
    <source>
        <dbReference type="ARBA" id="ARBA00022475"/>
    </source>
</evidence>
<dbReference type="InterPro" id="IPR037185">
    <property type="entry name" value="EmrE-like"/>
</dbReference>
<evidence type="ECO:0000256" key="3">
    <source>
        <dbReference type="ARBA" id="ARBA00022692"/>
    </source>
</evidence>
<evidence type="ECO:0000256" key="6">
    <source>
        <dbReference type="SAM" id="Phobius"/>
    </source>
</evidence>
<dbReference type="SUPFAM" id="SSF103481">
    <property type="entry name" value="Multidrug resistance efflux transporter EmrE"/>
    <property type="match status" value="2"/>
</dbReference>
<feature type="domain" description="EamA" evidence="7">
    <location>
        <begin position="18"/>
        <end position="149"/>
    </location>
</feature>
<reference evidence="8 9" key="1">
    <citation type="submission" date="2023-04" db="EMBL/GenBank/DDBJ databases">
        <title>Draft genome sequence of acteroides sedimenti strain YN3PY1.</title>
        <authorList>
            <person name="Yoshida N."/>
        </authorList>
    </citation>
    <scope>NUCLEOTIDE SEQUENCE [LARGE SCALE GENOMIC DNA]</scope>
    <source>
        <strain evidence="8 9">YN3PY1</strain>
    </source>
</reference>
<dbReference type="RefSeq" id="WP_353331882.1">
    <property type="nucleotide sequence ID" value="NZ_AP028055.1"/>
</dbReference>
<feature type="transmembrane region" description="Helical" evidence="6">
    <location>
        <begin position="281"/>
        <end position="297"/>
    </location>
</feature>